<protein>
    <submittedName>
        <fullName evidence="11">Cargo transport protein</fullName>
    </submittedName>
</protein>
<reference evidence="12" key="1">
    <citation type="journal article" date="2015" name="PLoS Genet.">
        <title>Genome Sequence and Transcriptome Analyses of Chrysochromulina tobin: Metabolic Tools for Enhanced Algal Fitness in the Prominent Order Prymnesiales (Haptophyceae).</title>
        <authorList>
            <person name="Hovde B.T."/>
            <person name="Deodato C.R."/>
            <person name="Hunsperger H.M."/>
            <person name="Ryken S.A."/>
            <person name="Yost W."/>
            <person name="Jha R.K."/>
            <person name="Patterson J."/>
            <person name="Monnat R.J. Jr."/>
            <person name="Barlow S.B."/>
            <person name="Starkenburg S.R."/>
            <person name="Cattolico R.A."/>
        </authorList>
    </citation>
    <scope>NUCLEOTIDE SEQUENCE</scope>
    <source>
        <strain evidence="12">CCMP291</strain>
    </source>
</reference>
<keyword evidence="12" id="KW-1185">Reference proteome</keyword>
<keyword evidence="6 8" id="KW-0472">Membrane</keyword>
<dbReference type="PROSITE" id="PS50866">
    <property type="entry name" value="GOLD"/>
    <property type="match status" value="1"/>
</dbReference>
<evidence type="ECO:0000256" key="5">
    <source>
        <dbReference type="ARBA" id="ARBA00022989"/>
    </source>
</evidence>
<keyword evidence="3 7" id="KW-0812">Transmembrane</keyword>
<evidence type="ECO:0000256" key="4">
    <source>
        <dbReference type="ARBA" id="ARBA00022729"/>
    </source>
</evidence>
<dbReference type="Proteomes" id="UP000037460">
    <property type="component" value="Unassembled WGS sequence"/>
</dbReference>
<evidence type="ECO:0000256" key="7">
    <source>
        <dbReference type="RuleBase" id="RU003827"/>
    </source>
</evidence>
<dbReference type="PANTHER" id="PTHR22811">
    <property type="entry name" value="TRANSMEMBRANE EMP24 DOMAIN-CONTAINING PROTEIN"/>
    <property type="match status" value="1"/>
</dbReference>
<dbReference type="InterPro" id="IPR015720">
    <property type="entry name" value="Emp24-like"/>
</dbReference>
<evidence type="ECO:0000256" key="9">
    <source>
        <dbReference type="SAM" id="SignalP"/>
    </source>
</evidence>
<keyword evidence="4 9" id="KW-0732">Signal</keyword>
<comment type="similarity">
    <text evidence="2 7">Belongs to the EMP24/GP25L family.</text>
</comment>
<dbReference type="GO" id="GO:0016020">
    <property type="term" value="C:membrane"/>
    <property type="evidence" value="ECO:0007669"/>
    <property type="project" value="UniProtKB-SubCell"/>
</dbReference>
<dbReference type="Pfam" id="PF01105">
    <property type="entry name" value="EMP24_GP25L"/>
    <property type="match status" value="1"/>
</dbReference>
<evidence type="ECO:0000256" key="3">
    <source>
        <dbReference type="ARBA" id="ARBA00022692"/>
    </source>
</evidence>
<accession>A0A0M0J9Y1</accession>
<name>A0A0M0J9Y1_9EUKA</name>
<comment type="caution">
    <text evidence="11">The sequence shown here is derived from an EMBL/GenBank/DDBJ whole genome shotgun (WGS) entry which is preliminary data.</text>
</comment>
<sequence>MMRQRQCPSLCSPLLLLLCSLASAAAFGFSVEPQTTECFEERVKVSDHVLGQWGLVLLLGLENPDGDAAPDITGFTVKVTSPQGDKVYHMEDEPSGFFDFTASVEGEYFICFTNGRTNREDVTLKITVNEPPDLIKLAKTEHLSPIEERIKNLHEAMNMVRDVQDEIREHDAAQLKMTHSTRTWLLYFTLIEAAVLVGVTVWQNLYLKSFFEVKRVI</sequence>
<organism evidence="11 12">
    <name type="scientific">Chrysochromulina tobinii</name>
    <dbReference type="NCBI Taxonomy" id="1460289"/>
    <lineage>
        <taxon>Eukaryota</taxon>
        <taxon>Haptista</taxon>
        <taxon>Haptophyta</taxon>
        <taxon>Prymnesiophyceae</taxon>
        <taxon>Prymnesiales</taxon>
        <taxon>Chrysochromulinaceae</taxon>
        <taxon>Chrysochromulina</taxon>
    </lineage>
</organism>
<dbReference type="AlphaFoldDB" id="A0A0M0J9Y1"/>
<dbReference type="EMBL" id="JWZX01003205">
    <property type="protein sequence ID" value="KOO23300.1"/>
    <property type="molecule type" value="Genomic_DNA"/>
</dbReference>
<feature type="signal peptide" evidence="9">
    <location>
        <begin position="1"/>
        <end position="26"/>
    </location>
</feature>
<evidence type="ECO:0000256" key="1">
    <source>
        <dbReference type="ARBA" id="ARBA00004479"/>
    </source>
</evidence>
<evidence type="ECO:0000256" key="2">
    <source>
        <dbReference type="ARBA" id="ARBA00007104"/>
    </source>
</evidence>
<dbReference type="SMART" id="SM01190">
    <property type="entry name" value="EMP24_GP25L"/>
    <property type="match status" value="1"/>
</dbReference>
<proteinExistence type="inferred from homology"/>
<comment type="subcellular location">
    <subcellularLocation>
        <location evidence="1 7">Membrane</location>
        <topology evidence="1 7">Single-pass type I membrane protein</topology>
    </subcellularLocation>
</comment>
<evidence type="ECO:0000256" key="6">
    <source>
        <dbReference type="ARBA" id="ARBA00023136"/>
    </source>
</evidence>
<dbReference type="OrthoDB" id="1929172at2759"/>
<evidence type="ECO:0000259" key="10">
    <source>
        <dbReference type="PROSITE" id="PS50866"/>
    </source>
</evidence>
<feature type="transmembrane region" description="Helical" evidence="8">
    <location>
        <begin position="184"/>
        <end position="207"/>
    </location>
</feature>
<feature type="chain" id="PRO_5005601546" evidence="9">
    <location>
        <begin position="27"/>
        <end position="217"/>
    </location>
</feature>
<gene>
    <name evidence="11" type="ORF">Ctob_000614</name>
</gene>
<feature type="domain" description="GOLD" evidence="10">
    <location>
        <begin position="36"/>
        <end position="128"/>
    </location>
</feature>
<evidence type="ECO:0000313" key="12">
    <source>
        <dbReference type="Proteomes" id="UP000037460"/>
    </source>
</evidence>
<evidence type="ECO:0000256" key="8">
    <source>
        <dbReference type="SAM" id="Phobius"/>
    </source>
</evidence>
<evidence type="ECO:0000313" key="11">
    <source>
        <dbReference type="EMBL" id="KOO23300.1"/>
    </source>
</evidence>
<dbReference type="InterPro" id="IPR009038">
    <property type="entry name" value="GOLD_dom"/>
</dbReference>
<keyword evidence="5 8" id="KW-1133">Transmembrane helix</keyword>